<dbReference type="PROSITE" id="PS50111">
    <property type="entry name" value="CHEMOTAXIS_TRANSDUC_2"/>
    <property type="match status" value="1"/>
</dbReference>
<dbReference type="InterPro" id="IPR004089">
    <property type="entry name" value="MCPsignal_dom"/>
</dbReference>
<evidence type="ECO:0000259" key="4">
    <source>
        <dbReference type="PROSITE" id="PS50111"/>
    </source>
</evidence>
<dbReference type="AlphaFoldDB" id="A0A2C9D6S9"/>
<accession>A0A2C9D6S9</accession>
<dbReference type="EMBL" id="LT960614">
    <property type="protein sequence ID" value="SON56034.1"/>
    <property type="molecule type" value="Genomic_DNA"/>
</dbReference>
<dbReference type="RefSeq" id="WP_099556464.1">
    <property type="nucleotide sequence ID" value="NZ_LT960614.1"/>
</dbReference>
<evidence type="ECO:0000256" key="2">
    <source>
        <dbReference type="ARBA" id="ARBA00029447"/>
    </source>
</evidence>
<dbReference type="KEGG" id="hdi:HDIA_2493"/>
<keyword evidence="7" id="KW-1185">Reference proteome</keyword>
<keyword evidence="1 3" id="KW-0807">Transducer</keyword>
<evidence type="ECO:0000313" key="6">
    <source>
        <dbReference type="EMBL" id="SON56034.1"/>
    </source>
</evidence>
<dbReference type="Pfam" id="PF00015">
    <property type="entry name" value="MCPsignal"/>
    <property type="match status" value="1"/>
</dbReference>
<dbReference type="Gene3D" id="1.10.287.950">
    <property type="entry name" value="Methyl-accepting chemotaxis protein"/>
    <property type="match status" value="1"/>
</dbReference>
<organism evidence="6 7">
    <name type="scientific">Hartmannibacter diazotrophicus</name>
    <dbReference type="NCBI Taxonomy" id="1482074"/>
    <lineage>
        <taxon>Bacteria</taxon>
        <taxon>Pseudomonadati</taxon>
        <taxon>Pseudomonadota</taxon>
        <taxon>Alphaproteobacteria</taxon>
        <taxon>Hyphomicrobiales</taxon>
        <taxon>Pleomorphomonadaceae</taxon>
        <taxon>Hartmannibacter</taxon>
    </lineage>
</organism>
<dbReference type="SMART" id="SM00304">
    <property type="entry name" value="HAMP"/>
    <property type="match status" value="1"/>
</dbReference>
<feature type="domain" description="HAMP" evidence="5">
    <location>
        <begin position="214"/>
        <end position="267"/>
    </location>
</feature>
<evidence type="ECO:0000259" key="5">
    <source>
        <dbReference type="PROSITE" id="PS50885"/>
    </source>
</evidence>
<comment type="similarity">
    <text evidence="2">Belongs to the methyl-accepting chemotaxis (MCP) protein family.</text>
</comment>
<dbReference type="GO" id="GO:0016020">
    <property type="term" value="C:membrane"/>
    <property type="evidence" value="ECO:0007669"/>
    <property type="project" value="InterPro"/>
</dbReference>
<evidence type="ECO:0000256" key="3">
    <source>
        <dbReference type="PROSITE-ProRule" id="PRU00284"/>
    </source>
</evidence>
<feature type="domain" description="Methyl-accepting transducer" evidence="4">
    <location>
        <begin position="308"/>
        <end position="537"/>
    </location>
</feature>
<dbReference type="Proteomes" id="UP000223606">
    <property type="component" value="Chromosome 1"/>
</dbReference>
<proteinExistence type="inferred from homology"/>
<dbReference type="InterPro" id="IPR003660">
    <property type="entry name" value="HAMP_dom"/>
</dbReference>
<evidence type="ECO:0000256" key="1">
    <source>
        <dbReference type="ARBA" id="ARBA00023224"/>
    </source>
</evidence>
<dbReference type="Gene3D" id="6.10.340.10">
    <property type="match status" value="1"/>
</dbReference>
<sequence>MRLTISRKLGFLFGALLCLGGGLGYVGYASVRSVADLGIQVGEDLAPLGDAAMEIKLAATRSHLLFEEIMAGDTSEDIAEVWSLLDESLFYANAILNGGSNSEGSFVPTRSPVVREKIEETKAKLGEFIKVAHARYDGRDAAAGGAGTPADQQFDEAFDTLLQTADEAEEAIHHDMTAGLAELKAEVAATNRTVLVTALLLAVVTVAGMFFAQYRISARTAALGKVAMSLAAGDQNAPMPDWSSSDELGDLREALAAFRKALSRQNEMSRDLIEQDAAAKLEQKQMMTRVSQEFRQTTEGYFASLEKASNALQSSVTTLDASFGSSQSTAEKTESAAADVASNVQAVAAAAEELATSIGEIGRQVGTTTEIVSNASAHADATNQRITGLATAADKIGAVVSLIQDIAEQTNLLALNATIEAARAGEAGKGFAVVAAEVKELATQTAKATDEISSQIAAIQAATGDAVSAIGDISDRMRTVNSHTASIAASVSQQGTATSEIARSVQTTSQRTDDVTENMQAMRSGLEAAKRSSDGVRDTSSAVASQTAELRNAVNAFLRRIEAA</sequence>
<dbReference type="OrthoDB" id="8320983at2"/>
<dbReference type="PANTHER" id="PTHR32089:SF112">
    <property type="entry name" value="LYSOZYME-LIKE PROTEIN-RELATED"/>
    <property type="match status" value="1"/>
</dbReference>
<dbReference type="PRINTS" id="PR00260">
    <property type="entry name" value="CHEMTRNSDUCR"/>
</dbReference>
<protein>
    <submittedName>
        <fullName evidence="6">Methyl-accepting chemotaxis protein 4</fullName>
    </submittedName>
</protein>
<gene>
    <name evidence="6" type="primary">mcp4_5</name>
    <name evidence="6" type="ORF">HDIA_2493</name>
</gene>
<dbReference type="PROSITE" id="PS50885">
    <property type="entry name" value="HAMP"/>
    <property type="match status" value="1"/>
</dbReference>
<reference evidence="7" key="1">
    <citation type="submission" date="2017-09" db="EMBL/GenBank/DDBJ databases">
        <title>Genome sequence of Nannocystis excedens DSM 71.</title>
        <authorList>
            <person name="Blom J."/>
        </authorList>
    </citation>
    <scope>NUCLEOTIDE SEQUENCE [LARGE SCALE GENOMIC DNA]</scope>
    <source>
        <strain evidence="7">type strain: E19</strain>
    </source>
</reference>
<dbReference type="GO" id="GO:0004888">
    <property type="term" value="F:transmembrane signaling receptor activity"/>
    <property type="evidence" value="ECO:0007669"/>
    <property type="project" value="InterPro"/>
</dbReference>
<dbReference type="GO" id="GO:0006935">
    <property type="term" value="P:chemotaxis"/>
    <property type="evidence" value="ECO:0007669"/>
    <property type="project" value="InterPro"/>
</dbReference>
<name>A0A2C9D6S9_9HYPH</name>
<dbReference type="PANTHER" id="PTHR32089">
    <property type="entry name" value="METHYL-ACCEPTING CHEMOTAXIS PROTEIN MCPB"/>
    <property type="match status" value="1"/>
</dbReference>
<dbReference type="InterPro" id="IPR004090">
    <property type="entry name" value="Chemotax_Me-accpt_rcpt"/>
</dbReference>
<evidence type="ECO:0000313" key="7">
    <source>
        <dbReference type="Proteomes" id="UP000223606"/>
    </source>
</evidence>
<dbReference type="GO" id="GO:0007165">
    <property type="term" value="P:signal transduction"/>
    <property type="evidence" value="ECO:0007669"/>
    <property type="project" value="UniProtKB-KW"/>
</dbReference>
<dbReference type="SUPFAM" id="SSF58104">
    <property type="entry name" value="Methyl-accepting chemotaxis protein (MCP) signaling domain"/>
    <property type="match status" value="1"/>
</dbReference>
<dbReference type="SMART" id="SM00283">
    <property type="entry name" value="MA"/>
    <property type="match status" value="1"/>
</dbReference>